<feature type="non-terminal residue" evidence="2">
    <location>
        <position position="454"/>
    </location>
</feature>
<dbReference type="SUPFAM" id="SSF50729">
    <property type="entry name" value="PH domain-like"/>
    <property type="match status" value="1"/>
</dbReference>
<gene>
    <name evidence="2" type="ORF">AMORRO_LOCUS15392</name>
</gene>
<feature type="region of interest" description="Disordered" evidence="1">
    <location>
        <begin position="54"/>
        <end position="156"/>
    </location>
</feature>
<dbReference type="InterPro" id="IPR011993">
    <property type="entry name" value="PH-like_dom_sf"/>
</dbReference>
<evidence type="ECO:0000313" key="2">
    <source>
        <dbReference type="EMBL" id="CAG8751814.1"/>
    </source>
</evidence>
<dbReference type="Proteomes" id="UP000789342">
    <property type="component" value="Unassembled WGS sequence"/>
</dbReference>
<feature type="region of interest" description="Disordered" evidence="1">
    <location>
        <begin position="1"/>
        <end position="28"/>
    </location>
</feature>
<dbReference type="EMBL" id="CAJVPV010035911">
    <property type="protein sequence ID" value="CAG8751814.1"/>
    <property type="molecule type" value="Genomic_DNA"/>
</dbReference>
<reference evidence="2" key="1">
    <citation type="submission" date="2021-06" db="EMBL/GenBank/DDBJ databases">
        <authorList>
            <person name="Kallberg Y."/>
            <person name="Tangrot J."/>
            <person name="Rosling A."/>
        </authorList>
    </citation>
    <scope>NUCLEOTIDE SEQUENCE</scope>
    <source>
        <strain evidence="2">CL551</strain>
    </source>
</reference>
<evidence type="ECO:0000313" key="3">
    <source>
        <dbReference type="Proteomes" id="UP000789342"/>
    </source>
</evidence>
<evidence type="ECO:0000256" key="1">
    <source>
        <dbReference type="SAM" id="MobiDB-lite"/>
    </source>
</evidence>
<organism evidence="2 3">
    <name type="scientific">Acaulospora morrowiae</name>
    <dbReference type="NCBI Taxonomy" id="94023"/>
    <lineage>
        <taxon>Eukaryota</taxon>
        <taxon>Fungi</taxon>
        <taxon>Fungi incertae sedis</taxon>
        <taxon>Mucoromycota</taxon>
        <taxon>Glomeromycotina</taxon>
        <taxon>Glomeromycetes</taxon>
        <taxon>Diversisporales</taxon>
        <taxon>Acaulosporaceae</taxon>
        <taxon>Acaulospora</taxon>
    </lineage>
</organism>
<proteinExistence type="predicted"/>
<dbReference type="OrthoDB" id="79452at2759"/>
<keyword evidence="3" id="KW-1185">Reference proteome</keyword>
<feature type="compositionally biased region" description="Polar residues" evidence="1">
    <location>
        <begin position="138"/>
        <end position="156"/>
    </location>
</feature>
<name>A0A9N9IVD7_9GLOM</name>
<comment type="caution">
    <text evidence="2">The sequence shown here is derived from an EMBL/GenBank/DDBJ whole genome shotgun (WGS) entry which is preliminary data.</text>
</comment>
<protein>
    <submittedName>
        <fullName evidence="2">7739_t:CDS:1</fullName>
    </submittedName>
</protein>
<dbReference type="Gene3D" id="2.30.29.30">
    <property type="entry name" value="Pleckstrin-homology domain (PH domain)/Phosphotyrosine-binding domain (PTB)"/>
    <property type="match status" value="1"/>
</dbReference>
<accession>A0A9N9IVD7</accession>
<sequence>MFGAFSKKAKKNNDSRNISENDELTSKPNFTVAINNRATLAFFASKALQKAKLITPKKPNNKSESQKYPPPVYESPPNTATTLAPQPPNRKSKSLNEESINPRHGHERRPSEPSRFDGRVLRNYNTDANVNDTRRADGSSSSARKNQNKPIERSSSISGVPIIKEGYLNKRVDFDVKSVSTSRSWKVYHVELKGSKLYFYKPPSEAVLKTFFPNNKGLNTVKDMASTLSPLNERGMYLSPSSFESSASKLIFEGVSTNSEIEMNSPLISKYHYGEVCYEVDRTSAMRFKKHVCLLIFEDSVVICKRKWVRHTAPNLRPIIGVMGFGGNHSPTNVAPSNDASGQDWDTKSIGSIRGIPDNDGSTTNKGKGYYTRWKLDALYSIHNIDVIPDPNLPTSHSPYIAPSSQPSLFTASKRNDDTSSLRSVSSSVSAIANVSSSSGAILYLNIIDGHEKD</sequence>
<feature type="compositionally biased region" description="Basic and acidic residues" evidence="1">
    <location>
        <begin position="108"/>
        <end position="120"/>
    </location>
</feature>
<dbReference type="AlphaFoldDB" id="A0A9N9IVD7"/>